<dbReference type="Proteomes" id="UP001217582">
    <property type="component" value="Chromosome 6"/>
</dbReference>
<organism evidence="7 8">
    <name type="scientific">Malassezia arunalokei</name>
    <dbReference type="NCBI Taxonomy" id="1514897"/>
    <lineage>
        <taxon>Eukaryota</taxon>
        <taxon>Fungi</taxon>
        <taxon>Dikarya</taxon>
        <taxon>Basidiomycota</taxon>
        <taxon>Ustilaginomycotina</taxon>
        <taxon>Malasseziomycetes</taxon>
        <taxon>Malasseziales</taxon>
        <taxon>Malasseziaceae</taxon>
        <taxon>Malassezia</taxon>
    </lineage>
</organism>
<evidence type="ECO:0000256" key="1">
    <source>
        <dbReference type="ARBA" id="ARBA00004555"/>
    </source>
</evidence>
<feature type="compositionally biased region" description="Basic and acidic residues" evidence="5">
    <location>
        <begin position="28"/>
        <end position="37"/>
    </location>
</feature>
<dbReference type="GO" id="GO:0007030">
    <property type="term" value="P:Golgi organization"/>
    <property type="evidence" value="ECO:0007669"/>
    <property type="project" value="TreeGrafter"/>
</dbReference>
<feature type="region of interest" description="Disordered" evidence="5">
    <location>
        <begin position="1"/>
        <end position="37"/>
    </location>
</feature>
<dbReference type="PANTHER" id="PTHR18921">
    <property type="entry name" value="MYOSIN HEAVY CHAIN - RELATED"/>
    <property type="match status" value="1"/>
</dbReference>
<dbReference type="GO" id="GO:0031267">
    <property type="term" value="F:small GTPase binding"/>
    <property type="evidence" value="ECO:0007669"/>
    <property type="project" value="TreeGrafter"/>
</dbReference>
<dbReference type="SUPFAM" id="SSF58100">
    <property type="entry name" value="Bacterial hemolysins"/>
    <property type="match status" value="1"/>
</dbReference>
<evidence type="ECO:0000256" key="2">
    <source>
        <dbReference type="ARBA" id="ARBA00023034"/>
    </source>
</evidence>
<evidence type="ECO:0000256" key="3">
    <source>
        <dbReference type="ARBA" id="ARBA00023054"/>
    </source>
</evidence>
<name>A0AAJ6CNC0_9BASI</name>
<dbReference type="InterPro" id="IPR000237">
    <property type="entry name" value="GRIP_dom"/>
</dbReference>
<feature type="compositionally biased region" description="Basic and acidic residues" evidence="5">
    <location>
        <begin position="1"/>
        <end position="15"/>
    </location>
</feature>
<keyword evidence="8" id="KW-1185">Reference proteome</keyword>
<evidence type="ECO:0000259" key="6">
    <source>
        <dbReference type="PROSITE" id="PS50913"/>
    </source>
</evidence>
<feature type="coiled-coil region" evidence="4">
    <location>
        <begin position="40"/>
        <end position="296"/>
    </location>
</feature>
<gene>
    <name evidence="7" type="ORF">MARU1_003154</name>
</gene>
<dbReference type="PROSITE" id="PS50913">
    <property type="entry name" value="GRIP"/>
    <property type="match status" value="1"/>
</dbReference>
<dbReference type="PANTHER" id="PTHR18921:SF2">
    <property type="entry name" value="THYROID RECEPTOR-INTERACTING PROTEIN 11"/>
    <property type="match status" value="1"/>
</dbReference>
<evidence type="ECO:0000313" key="7">
    <source>
        <dbReference type="EMBL" id="WFD17107.1"/>
    </source>
</evidence>
<accession>A0AAJ6CNC0</accession>
<feature type="domain" description="GRIP" evidence="6">
    <location>
        <begin position="315"/>
        <end position="366"/>
    </location>
</feature>
<protein>
    <recommendedName>
        <fullName evidence="6">GRIP domain-containing protein</fullName>
    </recommendedName>
</protein>
<dbReference type="EMBL" id="CP119921">
    <property type="protein sequence ID" value="WFD17107.1"/>
    <property type="molecule type" value="Genomic_DNA"/>
</dbReference>
<dbReference type="Pfam" id="PF10375">
    <property type="entry name" value="GRAB"/>
    <property type="match status" value="1"/>
</dbReference>
<evidence type="ECO:0000256" key="4">
    <source>
        <dbReference type="SAM" id="Coils"/>
    </source>
</evidence>
<dbReference type="GO" id="GO:0006888">
    <property type="term" value="P:endoplasmic reticulum to Golgi vesicle-mediated transport"/>
    <property type="evidence" value="ECO:0007669"/>
    <property type="project" value="TreeGrafter"/>
</dbReference>
<sequence>MADAPKEVQDIHQSPDSDANGSDQVDAMSERLRQLDVHEPMRLKEEILRLQDERDGLEEQYTSLLEKLSQMRMTLGDRLRQDAEELDRRDQQIEQLTQQISDLEARVHTLKEELGVSNDEARQLTRELEQIRAQLSTTTQKETAELHRLESRCRDLENQVHAHRVDVDRLETVCTEERSLKEECQVRARHASETLDHARSRIGELEAAVEQEKQVARQMQQTLEELQHAQDDGMQRSVSELQQQVDEAESEVEKYKLQVHSMESIVDEAQQATSKCRDLEQELKEKHLLIGKLRHEAVILNEHLKHALGRLRRDSPEDYIDRRLMSNLLLQFLSTPRADTKRYEMLRLIASILQWDDTEREKAGLQRQLDRSQSSSYGFWGFGGRDTRSQRDTDGDESVSNLFVEFLLSEVERGKTDRAPASKASHQPAPCSVPLPPLRFMRFALFATAALAVCAAANAVAPQKRGDHHIKSTIYLIRHGEKVDDDTTGLSDAGKSRANCIVDIFSQSSMKPDFIMAQDYKSNGKRIRPYDTVKPLADRLGLAVDHSCDRDDEDCAADLIKRAANNGAKRILVCWEHKVLSDIAHKLGVDDLDYPSDRFDIVFQMYDGKMQRIFSEECPDLDDKTRI</sequence>
<proteinExistence type="predicted"/>
<dbReference type="InterPro" id="IPR019459">
    <property type="entry name" value="GRAB"/>
</dbReference>
<dbReference type="GO" id="GO:0005794">
    <property type="term" value="C:Golgi apparatus"/>
    <property type="evidence" value="ECO:0007669"/>
    <property type="project" value="UniProtKB-SubCell"/>
</dbReference>
<evidence type="ECO:0000313" key="8">
    <source>
        <dbReference type="Proteomes" id="UP001217582"/>
    </source>
</evidence>
<keyword evidence="3 4" id="KW-0175">Coiled coil</keyword>
<dbReference type="AlphaFoldDB" id="A0AAJ6CNC0"/>
<keyword evidence="2" id="KW-0333">Golgi apparatus</keyword>
<evidence type="ECO:0000256" key="5">
    <source>
        <dbReference type="SAM" id="MobiDB-lite"/>
    </source>
</evidence>
<dbReference type="Gene3D" id="1.10.287.1490">
    <property type="match status" value="1"/>
</dbReference>
<reference evidence="7 8" key="1">
    <citation type="submission" date="2023-03" db="EMBL/GenBank/DDBJ databases">
        <title>Mating type loci evolution in Malassezia.</title>
        <authorList>
            <person name="Coelho M.A."/>
        </authorList>
    </citation>
    <scope>NUCLEOTIDE SEQUENCE [LARGE SCALE GENOMIC DNA]</scope>
    <source>
        <strain evidence="7 8">CBS 13387</strain>
    </source>
</reference>
<comment type="subcellular location">
    <subcellularLocation>
        <location evidence="1">Golgi apparatus</location>
    </subcellularLocation>
</comment>